<evidence type="ECO:0000256" key="1">
    <source>
        <dbReference type="ARBA" id="ARBA00023172"/>
    </source>
</evidence>
<accession>A0A1G7I574</accession>
<dbReference type="Gene3D" id="1.10.443.10">
    <property type="entry name" value="Intergrase catalytic core"/>
    <property type="match status" value="1"/>
</dbReference>
<dbReference type="Proteomes" id="UP000183812">
    <property type="component" value="Unassembled WGS sequence"/>
</dbReference>
<name>A0A1G7I574_RHOCA</name>
<feature type="domain" description="Tyr recombinase" evidence="2">
    <location>
        <begin position="167"/>
        <end position="347"/>
    </location>
</feature>
<evidence type="ECO:0000313" key="4">
    <source>
        <dbReference type="Proteomes" id="UP000183812"/>
    </source>
</evidence>
<dbReference type="EMBL" id="FNAY01000006">
    <property type="protein sequence ID" value="SDF07845.1"/>
    <property type="molecule type" value="Genomic_DNA"/>
</dbReference>
<dbReference type="Pfam" id="PF00589">
    <property type="entry name" value="Phage_integrase"/>
    <property type="match status" value="1"/>
</dbReference>
<dbReference type="GO" id="GO:0015074">
    <property type="term" value="P:DNA integration"/>
    <property type="evidence" value="ECO:0007669"/>
    <property type="project" value="InterPro"/>
</dbReference>
<dbReference type="InterPro" id="IPR013762">
    <property type="entry name" value="Integrase-like_cat_sf"/>
</dbReference>
<dbReference type="RefSeq" id="WP_074553521.1">
    <property type="nucleotide sequence ID" value="NZ_CP119563.1"/>
</dbReference>
<dbReference type="PROSITE" id="PS51898">
    <property type="entry name" value="TYR_RECOMBINASE"/>
    <property type="match status" value="1"/>
</dbReference>
<dbReference type="InterPro" id="IPR002104">
    <property type="entry name" value="Integrase_catalytic"/>
</dbReference>
<dbReference type="GO" id="GO:0003677">
    <property type="term" value="F:DNA binding"/>
    <property type="evidence" value="ECO:0007669"/>
    <property type="project" value="InterPro"/>
</dbReference>
<dbReference type="AlphaFoldDB" id="A0A1G7I574"/>
<evidence type="ECO:0000313" key="3">
    <source>
        <dbReference type="EMBL" id="SDF07845.1"/>
    </source>
</evidence>
<proteinExistence type="predicted"/>
<evidence type="ECO:0000259" key="2">
    <source>
        <dbReference type="PROSITE" id="PS51898"/>
    </source>
</evidence>
<dbReference type="SUPFAM" id="SSF56349">
    <property type="entry name" value="DNA breaking-rejoining enzymes"/>
    <property type="match status" value="1"/>
</dbReference>
<protein>
    <submittedName>
        <fullName evidence="3">Site-specific recombinase XerD</fullName>
    </submittedName>
</protein>
<reference evidence="3 4" key="1">
    <citation type="submission" date="2016-10" db="EMBL/GenBank/DDBJ databases">
        <authorList>
            <person name="de Groot N.N."/>
        </authorList>
    </citation>
    <scope>NUCLEOTIDE SEQUENCE [LARGE SCALE GENOMIC DNA]</scope>
    <source>
        <strain evidence="4">DSM 938 / 37b4</strain>
    </source>
</reference>
<organism evidence="3 4">
    <name type="scientific">Rhodobacter capsulatus</name>
    <name type="common">Rhodopseudomonas capsulata</name>
    <dbReference type="NCBI Taxonomy" id="1061"/>
    <lineage>
        <taxon>Bacteria</taxon>
        <taxon>Pseudomonadati</taxon>
        <taxon>Pseudomonadota</taxon>
        <taxon>Alphaproteobacteria</taxon>
        <taxon>Rhodobacterales</taxon>
        <taxon>Rhodobacter group</taxon>
        <taxon>Rhodobacter</taxon>
    </lineage>
</organism>
<sequence length="365" mass="39713">MRSPVWGVQLKGVRRQRRGERVVKYHRASGIRLPDLPETHPDFVAAWAAAEASLTGPAVLARKAPVAAGTLAAAIRAEKTSRPFAELSSLYQSILRKDFDAMEAAYGTAPLKGLRSRHIEADLDKLSADAANKRLKAWRRVMGGARRRGEIESDPSIEVRRTKVKTEGFPAWTQDEVEKFRARWPIGTVQRACFELVCWTGARTNDAVRPGPRNIDHGGVLSYRQSKTANPAMVPWSNPLPGYAAAWPAERETVKAALACLSGGFTFLEANGRVRSVKGLGNVISEAARGAGVEKSAHGLRKYRLTAIAEAGGSAHGIMAWGGHQTLVEAEHYTRAADRRRLVMGVEQGGNVVSPRSPDTKTAKK</sequence>
<gene>
    <name evidence="3" type="ORF">SAMN04244550_01661</name>
</gene>
<dbReference type="InterPro" id="IPR011010">
    <property type="entry name" value="DNA_brk_join_enz"/>
</dbReference>
<dbReference type="GO" id="GO:0006310">
    <property type="term" value="P:DNA recombination"/>
    <property type="evidence" value="ECO:0007669"/>
    <property type="project" value="UniProtKB-KW"/>
</dbReference>
<keyword evidence="1" id="KW-0233">DNA recombination</keyword>